<dbReference type="InterPro" id="IPR003660">
    <property type="entry name" value="HAMP_dom"/>
</dbReference>
<name>A0A420EHJ9_9ALTE</name>
<comment type="similarity">
    <text evidence="3">Belongs to the methyl-accepting chemotaxis (MCP) protein family.</text>
</comment>
<dbReference type="FunFam" id="1.10.287.950:FF:000001">
    <property type="entry name" value="Methyl-accepting chemotaxis sensory transducer"/>
    <property type="match status" value="1"/>
</dbReference>
<keyword evidence="5" id="KW-0812">Transmembrane</keyword>
<dbReference type="Pfam" id="PF00672">
    <property type="entry name" value="HAMP"/>
    <property type="match status" value="1"/>
</dbReference>
<dbReference type="GO" id="GO:0016020">
    <property type="term" value="C:membrane"/>
    <property type="evidence" value="ECO:0007669"/>
    <property type="project" value="UniProtKB-SubCell"/>
</dbReference>
<dbReference type="PROSITE" id="PS50885">
    <property type="entry name" value="HAMP"/>
    <property type="match status" value="1"/>
</dbReference>
<dbReference type="Pfam" id="PF12729">
    <property type="entry name" value="4HB_MCP_1"/>
    <property type="match status" value="1"/>
</dbReference>
<evidence type="ECO:0000256" key="4">
    <source>
        <dbReference type="PROSITE-ProRule" id="PRU00284"/>
    </source>
</evidence>
<evidence type="ECO:0000313" key="8">
    <source>
        <dbReference type="EMBL" id="RKF20185.1"/>
    </source>
</evidence>
<evidence type="ECO:0000256" key="3">
    <source>
        <dbReference type="ARBA" id="ARBA00029447"/>
    </source>
</evidence>
<feature type="transmembrane region" description="Helical" evidence="5">
    <location>
        <begin position="189"/>
        <end position="209"/>
    </location>
</feature>
<dbReference type="PANTHER" id="PTHR32089:SF112">
    <property type="entry name" value="LYSOZYME-LIKE PROTEIN-RELATED"/>
    <property type="match status" value="1"/>
</dbReference>
<evidence type="ECO:0000259" key="6">
    <source>
        <dbReference type="PROSITE" id="PS50111"/>
    </source>
</evidence>
<comment type="subcellular location">
    <subcellularLocation>
        <location evidence="1">Membrane</location>
    </subcellularLocation>
</comment>
<feature type="domain" description="HAMP" evidence="7">
    <location>
        <begin position="211"/>
        <end position="265"/>
    </location>
</feature>
<keyword evidence="9" id="KW-1185">Reference proteome</keyword>
<dbReference type="GO" id="GO:0006935">
    <property type="term" value="P:chemotaxis"/>
    <property type="evidence" value="ECO:0007669"/>
    <property type="project" value="InterPro"/>
</dbReference>
<dbReference type="PANTHER" id="PTHR32089">
    <property type="entry name" value="METHYL-ACCEPTING CHEMOTAXIS PROTEIN MCPB"/>
    <property type="match status" value="1"/>
</dbReference>
<evidence type="ECO:0000256" key="5">
    <source>
        <dbReference type="SAM" id="Phobius"/>
    </source>
</evidence>
<comment type="caution">
    <text evidence="8">The sequence shown here is derived from an EMBL/GenBank/DDBJ whole genome shotgun (WGS) entry which is preliminary data.</text>
</comment>
<accession>A0A420EHJ9</accession>
<dbReference type="GO" id="GO:0004888">
    <property type="term" value="F:transmembrane signaling receptor activity"/>
    <property type="evidence" value="ECO:0007669"/>
    <property type="project" value="InterPro"/>
</dbReference>
<dbReference type="SMART" id="SM00283">
    <property type="entry name" value="MA"/>
    <property type="match status" value="1"/>
</dbReference>
<keyword evidence="5" id="KW-0472">Membrane</keyword>
<dbReference type="InterPro" id="IPR004089">
    <property type="entry name" value="MCPsignal_dom"/>
</dbReference>
<dbReference type="EMBL" id="RAQO01000004">
    <property type="protein sequence ID" value="RKF20185.1"/>
    <property type="molecule type" value="Genomic_DNA"/>
</dbReference>
<dbReference type="Pfam" id="PF00015">
    <property type="entry name" value="MCPsignal"/>
    <property type="match status" value="1"/>
</dbReference>
<proteinExistence type="inferred from homology"/>
<dbReference type="OrthoDB" id="49457at2"/>
<sequence>MNISLRHKYSAAFILNALLLLVVAFVGQGASTRTEAQLQNVSNTLLPAITAALSADKVLYEAQMASLELLNDFPGSDEAEQKKQRFDSNAAAAKQLMLDYKSLLKDEPKALSGLDQFDTSFELWVSETQVAFEMFEQYDQAGALVQILGPGYQAFSELKQVYVLAHGNAERFVSQIEQRSAEEIEQSNTLMLVISVAAVLFAVLIAYFWPRSLANAITDISARIRDISSGDGDLTQRVSVKNKDELGELATAFNQFISHLQSIIVNVRDHSDKVSSEIFRLESKANESTEISIEQHASVEQIVTAVNQMAVTHREVAANAANTADEISNVNSKTQQGQAITQDSVEQINALASSVANAAQAVQAVVKDSDNIAQVLGVIRGIADQTNLLALNAAIEAARAGEQGRGFAVVADEVRNLASKTQDSTQSIEAMIEALKLGVSNAVESIESGATVAQRTIDLAEQTQVSLSDILSSTAKVSDDSMSIATSTEQQSQVTQDIDKNLIELNDKTRMNQEMANETRDIASSVKQTASSLNLEIQKFKVI</sequence>
<evidence type="ECO:0000256" key="2">
    <source>
        <dbReference type="ARBA" id="ARBA00023224"/>
    </source>
</evidence>
<reference evidence="8 9" key="1">
    <citation type="submission" date="2018-09" db="EMBL/GenBank/DDBJ databases">
        <authorList>
            <person name="Wang Z."/>
        </authorList>
    </citation>
    <scope>NUCLEOTIDE SEQUENCE [LARGE SCALE GENOMIC DNA]</scope>
    <source>
        <strain evidence="8 9">ALS 81</strain>
    </source>
</reference>
<dbReference type="GO" id="GO:0007165">
    <property type="term" value="P:signal transduction"/>
    <property type="evidence" value="ECO:0007669"/>
    <property type="project" value="UniProtKB-KW"/>
</dbReference>
<evidence type="ECO:0000259" key="7">
    <source>
        <dbReference type="PROSITE" id="PS50885"/>
    </source>
</evidence>
<protein>
    <submittedName>
        <fullName evidence="8">Methyl-accepting chemotaxis protein</fullName>
    </submittedName>
</protein>
<dbReference type="RefSeq" id="WP_120354190.1">
    <property type="nucleotide sequence ID" value="NZ_RAQO01000004.1"/>
</dbReference>
<dbReference type="AlphaFoldDB" id="A0A420EHJ9"/>
<dbReference type="InterPro" id="IPR004090">
    <property type="entry name" value="Chemotax_Me-accpt_rcpt"/>
</dbReference>
<evidence type="ECO:0000256" key="1">
    <source>
        <dbReference type="ARBA" id="ARBA00004370"/>
    </source>
</evidence>
<keyword evidence="5" id="KW-1133">Transmembrane helix</keyword>
<dbReference type="PRINTS" id="PR00260">
    <property type="entry name" value="CHEMTRNSDUCR"/>
</dbReference>
<feature type="domain" description="Methyl-accepting transducer" evidence="6">
    <location>
        <begin position="270"/>
        <end position="506"/>
    </location>
</feature>
<gene>
    <name evidence="8" type="ORF">DBZ36_07010</name>
</gene>
<dbReference type="PROSITE" id="PS50111">
    <property type="entry name" value="CHEMOTAXIS_TRANSDUC_2"/>
    <property type="match status" value="1"/>
</dbReference>
<dbReference type="Proteomes" id="UP000286482">
    <property type="component" value="Unassembled WGS sequence"/>
</dbReference>
<dbReference type="CDD" id="cd11386">
    <property type="entry name" value="MCP_signal"/>
    <property type="match status" value="1"/>
</dbReference>
<dbReference type="CDD" id="cd06225">
    <property type="entry name" value="HAMP"/>
    <property type="match status" value="1"/>
</dbReference>
<organism evidence="8 9">
    <name type="scientific">Alginatibacterium sediminis</name>
    <dbReference type="NCBI Taxonomy" id="2164068"/>
    <lineage>
        <taxon>Bacteria</taxon>
        <taxon>Pseudomonadati</taxon>
        <taxon>Pseudomonadota</taxon>
        <taxon>Gammaproteobacteria</taxon>
        <taxon>Alteromonadales</taxon>
        <taxon>Alteromonadaceae</taxon>
        <taxon>Alginatibacterium</taxon>
    </lineage>
</organism>
<keyword evidence="2 4" id="KW-0807">Transducer</keyword>
<evidence type="ECO:0000313" key="9">
    <source>
        <dbReference type="Proteomes" id="UP000286482"/>
    </source>
</evidence>
<dbReference type="Gene3D" id="6.10.340.10">
    <property type="match status" value="1"/>
</dbReference>
<dbReference type="SUPFAM" id="SSF58104">
    <property type="entry name" value="Methyl-accepting chemotaxis protein (MCP) signaling domain"/>
    <property type="match status" value="1"/>
</dbReference>
<dbReference type="Gene3D" id="1.10.287.950">
    <property type="entry name" value="Methyl-accepting chemotaxis protein"/>
    <property type="match status" value="1"/>
</dbReference>
<dbReference type="SMART" id="SM00304">
    <property type="entry name" value="HAMP"/>
    <property type="match status" value="2"/>
</dbReference>
<dbReference type="InterPro" id="IPR024478">
    <property type="entry name" value="HlyB_4HB_MCP"/>
</dbReference>